<keyword evidence="6" id="KW-1133">Transmembrane helix</keyword>
<name>A0A9N8EKP7_9STRA</name>
<dbReference type="Gene3D" id="3.30.40.10">
    <property type="entry name" value="Zinc/RING finger domain, C3HC4 (zinc finger)"/>
    <property type="match status" value="1"/>
</dbReference>
<evidence type="ECO:0000256" key="2">
    <source>
        <dbReference type="ARBA" id="ARBA00022771"/>
    </source>
</evidence>
<evidence type="ECO:0000313" key="8">
    <source>
        <dbReference type="EMBL" id="CAB9520654.1"/>
    </source>
</evidence>
<keyword evidence="6" id="KW-0812">Transmembrane</keyword>
<evidence type="ECO:0000256" key="1">
    <source>
        <dbReference type="ARBA" id="ARBA00022723"/>
    </source>
</evidence>
<dbReference type="Proteomes" id="UP001153069">
    <property type="component" value="Unassembled WGS sequence"/>
</dbReference>
<organism evidence="8 9">
    <name type="scientific">Seminavis robusta</name>
    <dbReference type="NCBI Taxonomy" id="568900"/>
    <lineage>
        <taxon>Eukaryota</taxon>
        <taxon>Sar</taxon>
        <taxon>Stramenopiles</taxon>
        <taxon>Ochrophyta</taxon>
        <taxon>Bacillariophyta</taxon>
        <taxon>Bacillariophyceae</taxon>
        <taxon>Bacillariophycidae</taxon>
        <taxon>Naviculales</taxon>
        <taxon>Naviculaceae</taxon>
        <taxon>Seminavis</taxon>
    </lineage>
</organism>
<evidence type="ECO:0000256" key="4">
    <source>
        <dbReference type="PROSITE-ProRule" id="PRU00175"/>
    </source>
</evidence>
<dbReference type="GO" id="GO:0061630">
    <property type="term" value="F:ubiquitin protein ligase activity"/>
    <property type="evidence" value="ECO:0007669"/>
    <property type="project" value="TreeGrafter"/>
</dbReference>
<protein>
    <recommendedName>
        <fullName evidence="7">RING-type domain-containing protein</fullName>
    </recommendedName>
</protein>
<keyword evidence="2 4" id="KW-0863">Zinc-finger</keyword>
<dbReference type="Pfam" id="PF13639">
    <property type="entry name" value="zf-RING_2"/>
    <property type="match status" value="1"/>
</dbReference>
<feature type="domain" description="RING-type" evidence="7">
    <location>
        <begin position="129"/>
        <end position="173"/>
    </location>
</feature>
<gene>
    <name evidence="8" type="ORF">SEMRO_1123_G243700.1</name>
</gene>
<feature type="region of interest" description="Disordered" evidence="5">
    <location>
        <begin position="103"/>
        <end position="126"/>
    </location>
</feature>
<reference evidence="8" key="1">
    <citation type="submission" date="2020-06" db="EMBL/GenBank/DDBJ databases">
        <authorList>
            <consortium name="Plant Systems Biology data submission"/>
        </authorList>
    </citation>
    <scope>NUCLEOTIDE SEQUENCE</scope>
    <source>
        <strain evidence="8">D6</strain>
    </source>
</reference>
<keyword evidence="6" id="KW-0472">Membrane</keyword>
<dbReference type="AlphaFoldDB" id="A0A9N8EKP7"/>
<dbReference type="SUPFAM" id="SSF57850">
    <property type="entry name" value="RING/U-box"/>
    <property type="match status" value="1"/>
</dbReference>
<keyword evidence="3" id="KW-0862">Zinc</keyword>
<evidence type="ECO:0000256" key="5">
    <source>
        <dbReference type="SAM" id="MobiDB-lite"/>
    </source>
</evidence>
<comment type="caution">
    <text evidence="8">The sequence shown here is derived from an EMBL/GenBank/DDBJ whole genome shotgun (WGS) entry which is preliminary data.</text>
</comment>
<evidence type="ECO:0000256" key="6">
    <source>
        <dbReference type="SAM" id="Phobius"/>
    </source>
</evidence>
<dbReference type="InterPro" id="IPR013083">
    <property type="entry name" value="Znf_RING/FYVE/PHD"/>
</dbReference>
<proteinExistence type="predicted"/>
<dbReference type="PANTHER" id="PTHR45969:SF69">
    <property type="entry name" value="FINGER DOMAIN PROTEIN, PUTATIVE (AFU_ORTHOLOGUE AFUA_3G12190)-RELATED"/>
    <property type="match status" value="1"/>
</dbReference>
<dbReference type="GO" id="GO:0016567">
    <property type="term" value="P:protein ubiquitination"/>
    <property type="evidence" value="ECO:0007669"/>
    <property type="project" value="TreeGrafter"/>
</dbReference>
<keyword evidence="9" id="KW-1185">Reference proteome</keyword>
<sequence>MAASPDSHDLFTNETWVWVFSDPAAGGSPSERFGWKLAGPVFVGFLVMAFPLTALLMFLSHRQEARRKKKKNELKAKKDSLVTMAMQRKQNFCLEETISSDPSGESVVGFHGPPEQSPQSGRQDDGQRCMICSAPMDSWQLLYESNNSRCCHRFHAECIERWVQFQNTCPVCSEPFVILFAPQQGP</sequence>
<evidence type="ECO:0000259" key="7">
    <source>
        <dbReference type="PROSITE" id="PS50089"/>
    </source>
</evidence>
<dbReference type="InterPro" id="IPR001841">
    <property type="entry name" value="Znf_RING"/>
</dbReference>
<dbReference type="EMBL" id="CAICTM010001121">
    <property type="protein sequence ID" value="CAB9520654.1"/>
    <property type="molecule type" value="Genomic_DNA"/>
</dbReference>
<dbReference type="GO" id="GO:0008270">
    <property type="term" value="F:zinc ion binding"/>
    <property type="evidence" value="ECO:0007669"/>
    <property type="project" value="UniProtKB-KW"/>
</dbReference>
<dbReference type="PROSITE" id="PS50089">
    <property type="entry name" value="ZF_RING_2"/>
    <property type="match status" value="1"/>
</dbReference>
<evidence type="ECO:0000313" key="9">
    <source>
        <dbReference type="Proteomes" id="UP001153069"/>
    </source>
</evidence>
<dbReference type="OrthoDB" id="8062037at2759"/>
<evidence type="ECO:0000256" key="3">
    <source>
        <dbReference type="ARBA" id="ARBA00022833"/>
    </source>
</evidence>
<accession>A0A9N8EKP7</accession>
<feature type="transmembrane region" description="Helical" evidence="6">
    <location>
        <begin position="37"/>
        <end position="59"/>
    </location>
</feature>
<dbReference type="PANTHER" id="PTHR45969">
    <property type="entry name" value="RING ZINC FINGER PROTEIN-RELATED"/>
    <property type="match status" value="1"/>
</dbReference>
<keyword evidence="1" id="KW-0479">Metal-binding</keyword>